<evidence type="ECO:0000256" key="1">
    <source>
        <dbReference type="SAM" id="MobiDB-lite"/>
    </source>
</evidence>
<dbReference type="EMBL" id="CP144697">
    <property type="protein sequence ID" value="WVZ14138.1"/>
    <property type="molecule type" value="Genomic_DNA"/>
</dbReference>
<name>A0AAQ3NTD8_VIGMU</name>
<organism evidence="3 4">
    <name type="scientific">Vigna mungo</name>
    <name type="common">Black gram</name>
    <name type="synonym">Phaseolus mungo</name>
    <dbReference type="NCBI Taxonomy" id="3915"/>
    <lineage>
        <taxon>Eukaryota</taxon>
        <taxon>Viridiplantae</taxon>
        <taxon>Streptophyta</taxon>
        <taxon>Embryophyta</taxon>
        <taxon>Tracheophyta</taxon>
        <taxon>Spermatophyta</taxon>
        <taxon>Magnoliopsida</taxon>
        <taxon>eudicotyledons</taxon>
        <taxon>Gunneridae</taxon>
        <taxon>Pentapetalae</taxon>
        <taxon>rosids</taxon>
        <taxon>fabids</taxon>
        <taxon>Fabales</taxon>
        <taxon>Fabaceae</taxon>
        <taxon>Papilionoideae</taxon>
        <taxon>50 kb inversion clade</taxon>
        <taxon>NPAAA clade</taxon>
        <taxon>indigoferoid/millettioid clade</taxon>
        <taxon>Phaseoleae</taxon>
        <taxon>Vigna</taxon>
    </lineage>
</organism>
<feature type="compositionally biased region" description="Pro residues" evidence="1">
    <location>
        <begin position="118"/>
        <end position="137"/>
    </location>
</feature>
<keyword evidence="2" id="KW-0812">Transmembrane</keyword>
<evidence type="ECO:0000313" key="3">
    <source>
        <dbReference type="EMBL" id="WVZ14138.1"/>
    </source>
</evidence>
<protein>
    <submittedName>
        <fullName evidence="3">Uncharacterized protein</fullName>
    </submittedName>
</protein>
<evidence type="ECO:0000256" key="2">
    <source>
        <dbReference type="SAM" id="Phobius"/>
    </source>
</evidence>
<feature type="region of interest" description="Disordered" evidence="1">
    <location>
        <begin position="104"/>
        <end position="137"/>
    </location>
</feature>
<gene>
    <name evidence="3" type="ORF">V8G54_011704</name>
</gene>
<reference evidence="3 4" key="1">
    <citation type="journal article" date="2023" name="Life. Sci Alliance">
        <title>Evolutionary insights into 3D genome organization and epigenetic landscape of Vigna mungo.</title>
        <authorList>
            <person name="Junaid A."/>
            <person name="Singh B."/>
            <person name="Bhatia S."/>
        </authorList>
    </citation>
    <scope>NUCLEOTIDE SEQUENCE [LARGE SCALE GENOMIC DNA]</scope>
    <source>
        <strain evidence="3">Urdbean</strain>
    </source>
</reference>
<dbReference type="AlphaFoldDB" id="A0AAQ3NTD8"/>
<keyword evidence="4" id="KW-1185">Reference proteome</keyword>
<accession>A0AAQ3NTD8</accession>
<feature type="transmembrane region" description="Helical" evidence="2">
    <location>
        <begin position="68"/>
        <end position="87"/>
    </location>
</feature>
<feature type="non-terminal residue" evidence="3">
    <location>
        <position position="1"/>
    </location>
</feature>
<evidence type="ECO:0000313" key="4">
    <source>
        <dbReference type="Proteomes" id="UP001374535"/>
    </source>
</evidence>
<keyword evidence="2" id="KW-1133">Transmembrane helix</keyword>
<dbReference type="Proteomes" id="UP001374535">
    <property type="component" value="Chromosome 4"/>
</dbReference>
<proteinExistence type="predicted"/>
<keyword evidence="2" id="KW-0472">Membrane</keyword>
<sequence>CLFLLAKRVPFILSLLTKFSIWEISLKKLKEKQNLGLVTLKELYIKWVWVRALNTHKLGMARNTLSSLSLSLCILLIITFTLFMHSTPVKADLKMRKLGVQPKAPPPPLQAFQFKPPVVKPPILKPSPPPPPPIYMG</sequence>